<evidence type="ECO:0000313" key="3">
    <source>
        <dbReference type="Proteomes" id="UP001278766"/>
    </source>
</evidence>
<keyword evidence="1" id="KW-0812">Transmembrane</keyword>
<proteinExistence type="predicted"/>
<evidence type="ECO:0000313" key="2">
    <source>
        <dbReference type="EMBL" id="KAK3299757.1"/>
    </source>
</evidence>
<gene>
    <name evidence="2" type="ORF">B0H64DRAFT_369096</name>
</gene>
<reference evidence="2" key="1">
    <citation type="journal article" date="2023" name="Mol. Phylogenet. Evol.">
        <title>Genome-scale phylogeny and comparative genomics of the fungal order Sordariales.</title>
        <authorList>
            <person name="Hensen N."/>
            <person name="Bonometti L."/>
            <person name="Westerberg I."/>
            <person name="Brannstrom I.O."/>
            <person name="Guillou S."/>
            <person name="Cros-Aarteil S."/>
            <person name="Calhoun S."/>
            <person name="Haridas S."/>
            <person name="Kuo A."/>
            <person name="Mondo S."/>
            <person name="Pangilinan J."/>
            <person name="Riley R."/>
            <person name="LaButti K."/>
            <person name="Andreopoulos B."/>
            <person name="Lipzen A."/>
            <person name="Chen C."/>
            <person name="Yan M."/>
            <person name="Daum C."/>
            <person name="Ng V."/>
            <person name="Clum A."/>
            <person name="Steindorff A."/>
            <person name="Ohm R.A."/>
            <person name="Martin F."/>
            <person name="Silar P."/>
            <person name="Natvig D.O."/>
            <person name="Lalanne C."/>
            <person name="Gautier V."/>
            <person name="Ament-Velasquez S.L."/>
            <person name="Kruys A."/>
            <person name="Hutchinson M.I."/>
            <person name="Powell A.J."/>
            <person name="Barry K."/>
            <person name="Miller A.N."/>
            <person name="Grigoriev I.V."/>
            <person name="Debuchy R."/>
            <person name="Gladieux P."/>
            <person name="Hiltunen Thoren M."/>
            <person name="Johannesson H."/>
        </authorList>
    </citation>
    <scope>NUCLEOTIDE SEQUENCE</scope>
    <source>
        <strain evidence="2">CBS 168.71</strain>
    </source>
</reference>
<accession>A0AAE0HP50</accession>
<evidence type="ECO:0000256" key="1">
    <source>
        <dbReference type="SAM" id="Phobius"/>
    </source>
</evidence>
<dbReference type="RefSeq" id="XP_062663271.1">
    <property type="nucleotide sequence ID" value="XM_062801999.1"/>
</dbReference>
<dbReference type="Proteomes" id="UP001278766">
    <property type="component" value="Unassembled WGS sequence"/>
</dbReference>
<organism evidence="2 3">
    <name type="scientific">Chaetomium fimeti</name>
    <dbReference type="NCBI Taxonomy" id="1854472"/>
    <lineage>
        <taxon>Eukaryota</taxon>
        <taxon>Fungi</taxon>
        <taxon>Dikarya</taxon>
        <taxon>Ascomycota</taxon>
        <taxon>Pezizomycotina</taxon>
        <taxon>Sordariomycetes</taxon>
        <taxon>Sordariomycetidae</taxon>
        <taxon>Sordariales</taxon>
        <taxon>Chaetomiaceae</taxon>
        <taxon>Chaetomium</taxon>
    </lineage>
</organism>
<keyword evidence="1" id="KW-1133">Transmembrane helix</keyword>
<dbReference type="AlphaFoldDB" id="A0AAE0HP50"/>
<keyword evidence="1" id="KW-0472">Membrane</keyword>
<reference evidence="2" key="2">
    <citation type="submission" date="2023-06" db="EMBL/GenBank/DDBJ databases">
        <authorList>
            <consortium name="Lawrence Berkeley National Laboratory"/>
            <person name="Haridas S."/>
            <person name="Hensen N."/>
            <person name="Bonometti L."/>
            <person name="Westerberg I."/>
            <person name="Brannstrom I.O."/>
            <person name="Guillou S."/>
            <person name="Cros-Aarteil S."/>
            <person name="Calhoun S."/>
            <person name="Kuo A."/>
            <person name="Mondo S."/>
            <person name="Pangilinan J."/>
            <person name="Riley R."/>
            <person name="Labutti K."/>
            <person name="Andreopoulos B."/>
            <person name="Lipzen A."/>
            <person name="Chen C."/>
            <person name="Yanf M."/>
            <person name="Daum C."/>
            <person name="Ng V."/>
            <person name="Clum A."/>
            <person name="Steindorff A."/>
            <person name="Ohm R."/>
            <person name="Martin F."/>
            <person name="Silar P."/>
            <person name="Natvig D."/>
            <person name="Lalanne C."/>
            <person name="Gautier V."/>
            <person name="Ament-Velasquez S.L."/>
            <person name="Kruys A."/>
            <person name="Hutchinson M.I."/>
            <person name="Powell A.J."/>
            <person name="Barry K."/>
            <person name="Miller A.N."/>
            <person name="Grigoriev I.V."/>
            <person name="Debuchy R."/>
            <person name="Gladieux P."/>
            <person name="Thoren M.H."/>
            <person name="Johannesson H."/>
        </authorList>
    </citation>
    <scope>NUCLEOTIDE SEQUENCE</scope>
    <source>
        <strain evidence="2">CBS 168.71</strain>
    </source>
</reference>
<comment type="caution">
    <text evidence="2">The sequence shown here is derived from an EMBL/GenBank/DDBJ whole genome shotgun (WGS) entry which is preliminary data.</text>
</comment>
<name>A0AAE0HP50_9PEZI</name>
<sequence>MDQFSPANAASTCSALFDKAQSMVTQTQRVLQAVQDDGEFHQSLAALSSRLQQLGHHANQLGYLIADAAVVHSQLGLVLQSGLAEYQSALAVVSDGLDAEGDRTCDRDAIAGYLSFAAASVALFVLSAQLLTMESEKEQQSKLANPGGTAIVDAAHSASEHVLSSSYKIRN</sequence>
<dbReference type="EMBL" id="JAUEPN010000001">
    <property type="protein sequence ID" value="KAK3299757.1"/>
    <property type="molecule type" value="Genomic_DNA"/>
</dbReference>
<feature type="transmembrane region" description="Helical" evidence="1">
    <location>
        <begin position="110"/>
        <end position="132"/>
    </location>
</feature>
<keyword evidence="3" id="KW-1185">Reference proteome</keyword>
<dbReference type="GeneID" id="87838947"/>
<protein>
    <submittedName>
        <fullName evidence="2">Uncharacterized protein</fullName>
    </submittedName>
</protein>